<dbReference type="AlphaFoldDB" id="A0A5M3ZEH0"/>
<organism evidence="1 2">
    <name type="scientific">Aspergillus terreus</name>
    <dbReference type="NCBI Taxonomy" id="33178"/>
    <lineage>
        <taxon>Eukaryota</taxon>
        <taxon>Fungi</taxon>
        <taxon>Dikarya</taxon>
        <taxon>Ascomycota</taxon>
        <taxon>Pezizomycotina</taxon>
        <taxon>Eurotiomycetes</taxon>
        <taxon>Eurotiomycetidae</taxon>
        <taxon>Eurotiales</taxon>
        <taxon>Aspergillaceae</taxon>
        <taxon>Aspergillus</taxon>
        <taxon>Aspergillus subgen. Circumdati</taxon>
    </lineage>
</organism>
<dbReference type="VEuPathDB" id="FungiDB:ATEG_00884"/>
<reference evidence="1 2" key="1">
    <citation type="submission" date="2020-01" db="EMBL/GenBank/DDBJ databases">
        <title>Aspergillus terreus IFO 6365 whole genome shotgun sequence.</title>
        <authorList>
            <person name="Kanamasa S."/>
            <person name="Takahashi H."/>
        </authorList>
    </citation>
    <scope>NUCLEOTIDE SEQUENCE [LARGE SCALE GENOMIC DNA]</scope>
    <source>
        <strain evidence="1 2">IFO 6365</strain>
    </source>
</reference>
<protein>
    <submittedName>
        <fullName evidence="1">Uncharacterized protein</fullName>
    </submittedName>
</protein>
<dbReference type="OrthoDB" id="5419315at2759"/>
<keyword evidence="2" id="KW-1185">Reference proteome</keyword>
<proteinExistence type="predicted"/>
<sequence>MPPKSRELYNYFYQIGAAFAAVPRNPKDDRVALAILDEHALRSTILIASVHYSWNTGNLQAYEPVYLLHKVESIRLINTRLATYDSERFVVCACLANLAVAETHLGGVMALFDTHDAMTGTAGEIVGDINGELADHYLLLTSCFVLALKSRLDDFIMFRATKGLHSDHNDDSSPDQAIKHYQEWHGMEYAGLDKRLRAMRLFPYFFSPPPTNIPRSKTVVVDAPPIIECLASITDSLDQVRANPTSEHMHRV</sequence>
<gene>
    <name evidence="1" type="ORF">ATEIFO6365_0016001900</name>
</gene>
<accession>A0A5M3ZEH0</accession>
<evidence type="ECO:0000313" key="1">
    <source>
        <dbReference type="EMBL" id="GFF21698.1"/>
    </source>
</evidence>
<dbReference type="Proteomes" id="UP000452235">
    <property type="component" value="Unassembled WGS sequence"/>
</dbReference>
<name>A0A5M3ZEH0_ASPTE</name>
<dbReference type="EMBL" id="BLJY01000016">
    <property type="protein sequence ID" value="GFF21698.1"/>
    <property type="molecule type" value="Genomic_DNA"/>
</dbReference>
<comment type="caution">
    <text evidence="1">The sequence shown here is derived from an EMBL/GenBank/DDBJ whole genome shotgun (WGS) entry which is preliminary data.</text>
</comment>
<evidence type="ECO:0000313" key="2">
    <source>
        <dbReference type="Proteomes" id="UP000452235"/>
    </source>
</evidence>